<dbReference type="Gene3D" id="3.40.50.2000">
    <property type="entry name" value="Glycogen Phosphorylase B"/>
    <property type="match status" value="2"/>
</dbReference>
<name>A0A1F4VL27_UNCKA</name>
<dbReference type="PANTHER" id="PTHR45947:SF3">
    <property type="entry name" value="SULFOQUINOVOSYL TRANSFERASE SQD2"/>
    <property type="match status" value="1"/>
</dbReference>
<dbReference type="InterPro" id="IPR050194">
    <property type="entry name" value="Glycosyltransferase_grp1"/>
</dbReference>
<dbReference type="EMBL" id="MEVN01000002">
    <property type="protein sequence ID" value="OGC57891.1"/>
    <property type="molecule type" value="Genomic_DNA"/>
</dbReference>
<evidence type="ECO:0000313" key="4">
    <source>
        <dbReference type="Proteomes" id="UP000177763"/>
    </source>
</evidence>
<dbReference type="SUPFAM" id="SSF53756">
    <property type="entry name" value="UDP-Glycosyltransferase/glycogen phosphorylase"/>
    <property type="match status" value="1"/>
</dbReference>
<evidence type="ECO:0008006" key="5">
    <source>
        <dbReference type="Google" id="ProtNLM"/>
    </source>
</evidence>
<dbReference type="STRING" id="1802630.A3H26_01575"/>
<dbReference type="PANTHER" id="PTHR45947">
    <property type="entry name" value="SULFOQUINOVOSYL TRANSFERASE SQD2"/>
    <property type="match status" value="1"/>
</dbReference>
<comment type="caution">
    <text evidence="3">The sequence shown here is derived from an EMBL/GenBank/DDBJ whole genome shotgun (WGS) entry which is preliminary data.</text>
</comment>
<feature type="domain" description="Glycosyl transferase family 1" evidence="1">
    <location>
        <begin position="186"/>
        <end position="351"/>
    </location>
</feature>
<proteinExistence type="predicted"/>
<protein>
    <recommendedName>
        <fullName evidence="5">Glycosyl transferase family 1 domain-containing protein</fullName>
    </recommendedName>
</protein>
<evidence type="ECO:0000259" key="2">
    <source>
        <dbReference type="Pfam" id="PF13439"/>
    </source>
</evidence>
<dbReference type="InterPro" id="IPR001296">
    <property type="entry name" value="Glyco_trans_1"/>
</dbReference>
<dbReference type="Pfam" id="PF13439">
    <property type="entry name" value="Glyco_transf_4"/>
    <property type="match status" value="1"/>
</dbReference>
<evidence type="ECO:0000259" key="1">
    <source>
        <dbReference type="Pfam" id="PF00534"/>
    </source>
</evidence>
<dbReference type="CDD" id="cd03801">
    <property type="entry name" value="GT4_PimA-like"/>
    <property type="match status" value="1"/>
</dbReference>
<dbReference type="InterPro" id="IPR028098">
    <property type="entry name" value="Glyco_trans_4-like_N"/>
</dbReference>
<organism evidence="3 4">
    <name type="scientific">candidate division WWE3 bacterium RIFCSPLOWO2_12_FULL_36_10</name>
    <dbReference type="NCBI Taxonomy" id="1802630"/>
    <lineage>
        <taxon>Bacteria</taxon>
        <taxon>Katanobacteria</taxon>
    </lineage>
</organism>
<accession>A0A1F4VL27</accession>
<evidence type="ECO:0000313" key="3">
    <source>
        <dbReference type="EMBL" id="OGC57891.1"/>
    </source>
</evidence>
<dbReference type="GO" id="GO:0016757">
    <property type="term" value="F:glycosyltransferase activity"/>
    <property type="evidence" value="ECO:0007669"/>
    <property type="project" value="InterPro"/>
</dbReference>
<feature type="domain" description="Glycosyltransferase subfamily 4-like N-terminal" evidence="2">
    <location>
        <begin position="20"/>
        <end position="185"/>
    </location>
</feature>
<gene>
    <name evidence="3" type="ORF">A3H26_01575</name>
</gene>
<dbReference type="AlphaFoldDB" id="A0A1F4VL27"/>
<dbReference type="Proteomes" id="UP000177763">
    <property type="component" value="Unassembled WGS sequence"/>
</dbReference>
<reference evidence="3 4" key="1">
    <citation type="journal article" date="2016" name="Nat. Commun.">
        <title>Thousands of microbial genomes shed light on interconnected biogeochemical processes in an aquifer system.</title>
        <authorList>
            <person name="Anantharaman K."/>
            <person name="Brown C.T."/>
            <person name="Hug L.A."/>
            <person name="Sharon I."/>
            <person name="Castelle C.J."/>
            <person name="Probst A.J."/>
            <person name="Thomas B.C."/>
            <person name="Singh A."/>
            <person name="Wilkins M.J."/>
            <person name="Karaoz U."/>
            <person name="Brodie E.L."/>
            <person name="Williams K.H."/>
            <person name="Hubbard S.S."/>
            <person name="Banfield J.F."/>
        </authorList>
    </citation>
    <scope>NUCLEOTIDE SEQUENCE [LARGE SCALE GENOMIC DNA]</scope>
</reference>
<dbReference type="Pfam" id="PF00534">
    <property type="entry name" value="Glycos_transf_1"/>
    <property type="match status" value="1"/>
</dbReference>
<sequence length="380" mass="42855">MKILLVSEFFPTGKDLRFSGGVEARTFFLAKHLAKRHKITIICTKLKGSKVKETMFGFTVCRIGPERRYEATVSDIINRLRFIKEAVKFGQTLDIDIVDGGNFIAHFIAKSIAQGKKVSCVGWYPDVWIGSWIKNTGVWGIFGEILERINLFRGFDFYIPISKVVAKKLKKRVAAKLKVIPCGIDWQEFKSSEKKFKEPTIVCISRLAKYKNLRTLIFAFAHLSVKIKNARLIIIGSGPEHSSLESLAKALKISPKVKFLSNLPRKQLISLIKSSHIFTSPSLVEGFGIATIESAACGLPYVISDIAVHREITRGGQGGFLLDPYDALSFSDRLFNLLKNETLYKEKSRQAQALTKNYNWEQISTETESIYFKCISDTLI</sequence>